<dbReference type="Pfam" id="PF21362">
    <property type="entry name" value="Sina_RING"/>
    <property type="match status" value="1"/>
</dbReference>
<feature type="domain" description="RING-type" evidence="13">
    <location>
        <begin position="89"/>
        <end position="125"/>
    </location>
</feature>
<dbReference type="STRING" id="1590841.A0A2R6RYC2"/>
<dbReference type="SUPFAM" id="SSF49599">
    <property type="entry name" value="TRAF domain-like"/>
    <property type="match status" value="1"/>
</dbReference>
<dbReference type="InterPro" id="IPR013083">
    <property type="entry name" value="Znf_RING/FYVE/PHD"/>
</dbReference>
<comment type="pathway">
    <text evidence="2">Protein modification; protein ubiquitination.</text>
</comment>
<dbReference type="PROSITE" id="PS51081">
    <property type="entry name" value="ZF_SIAH"/>
    <property type="match status" value="1"/>
</dbReference>
<dbReference type="PANTHER" id="PTHR46632">
    <property type="entry name" value="E3 UBIQUITIN-PROTEIN LIGASE SINA-LIKE 4"/>
    <property type="match status" value="1"/>
</dbReference>
<dbReference type="CDD" id="cd16571">
    <property type="entry name" value="RING-HC_SIAHs"/>
    <property type="match status" value="1"/>
</dbReference>
<evidence type="ECO:0000256" key="1">
    <source>
        <dbReference type="ARBA" id="ARBA00000900"/>
    </source>
</evidence>
<feature type="compositionally biased region" description="Acidic residues" evidence="12">
    <location>
        <begin position="19"/>
        <end position="75"/>
    </location>
</feature>
<feature type="domain" description="SIAH-type" evidence="14">
    <location>
        <begin position="142"/>
        <end position="200"/>
    </location>
</feature>
<dbReference type="GO" id="GO:0016567">
    <property type="term" value="P:protein ubiquitination"/>
    <property type="evidence" value="ECO:0007669"/>
    <property type="project" value="UniProtKB-UniPathway"/>
</dbReference>
<sequence>MIGQQREQEENQYQTMVDHEDDEEGQSDEQEEEGQSDSLVDEEESDQQEDEDEDEDEDEGEDEDEDGEASGDDSISETITLTDPDVFDCPVCFDTLTIPVFQCENGHVACSSCCIKLRNKCPSCSCPIGQNRCRAIEKVLESVKISCRNKKYGCREIVICSKKHDHEETCIYAPCSCPLPDCDYVASSRNLTLHFSSKHSNSSKRFYYNYRFPISLEIQQKYYILQEREGGIIFIINNGVEPLGNVINVSCIAPSSSKRRFSYELIAKNGDCSVKLESVTECVPRWVEHTPVKRFLLVPSEFFGSCGKLKLQLGIQEVH</sequence>
<dbReference type="PANTHER" id="PTHR46632:SF16">
    <property type="entry name" value="E3 UBIQUITIN-PROTEIN LIGASE SINA-LIKE 10"/>
    <property type="match status" value="1"/>
</dbReference>
<evidence type="ECO:0000256" key="7">
    <source>
        <dbReference type="ARBA" id="ARBA00022771"/>
    </source>
</evidence>
<keyword evidence="9" id="KW-0862">Zinc</keyword>
<dbReference type="Gene3D" id="3.30.40.10">
    <property type="entry name" value="Zinc/RING finger domain, C3HC4 (zinc finger)"/>
    <property type="match status" value="1"/>
</dbReference>
<evidence type="ECO:0000256" key="9">
    <source>
        <dbReference type="ARBA" id="ARBA00022833"/>
    </source>
</evidence>
<dbReference type="OrthoDB" id="4788989at2759"/>
<dbReference type="SUPFAM" id="SSF57850">
    <property type="entry name" value="RING/U-box"/>
    <property type="match status" value="1"/>
</dbReference>
<dbReference type="GO" id="GO:0061630">
    <property type="term" value="F:ubiquitin protein ligase activity"/>
    <property type="evidence" value="ECO:0007669"/>
    <property type="project" value="UniProtKB-EC"/>
</dbReference>
<keyword evidence="5" id="KW-0808">Transferase</keyword>
<evidence type="ECO:0000256" key="3">
    <source>
        <dbReference type="ARBA" id="ARBA00009119"/>
    </source>
</evidence>
<feature type="region of interest" description="Disordered" evidence="12">
    <location>
        <begin position="1"/>
        <end position="78"/>
    </location>
</feature>
<dbReference type="EMBL" id="NKQK01000002">
    <property type="protein sequence ID" value="PSS35024.1"/>
    <property type="molecule type" value="Genomic_DNA"/>
</dbReference>
<organism evidence="15 16">
    <name type="scientific">Actinidia chinensis var. chinensis</name>
    <name type="common">Chinese soft-hair kiwi</name>
    <dbReference type="NCBI Taxonomy" id="1590841"/>
    <lineage>
        <taxon>Eukaryota</taxon>
        <taxon>Viridiplantae</taxon>
        <taxon>Streptophyta</taxon>
        <taxon>Embryophyta</taxon>
        <taxon>Tracheophyta</taxon>
        <taxon>Spermatophyta</taxon>
        <taxon>Magnoliopsida</taxon>
        <taxon>eudicotyledons</taxon>
        <taxon>Gunneridae</taxon>
        <taxon>Pentapetalae</taxon>
        <taxon>asterids</taxon>
        <taxon>Ericales</taxon>
        <taxon>Actinidiaceae</taxon>
        <taxon>Actinidia</taxon>
    </lineage>
</organism>
<evidence type="ECO:0000256" key="5">
    <source>
        <dbReference type="ARBA" id="ARBA00022679"/>
    </source>
</evidence>
<dbReference type="Pfam" id="PF21361">
    <property type="entry name" value="Sina_ZnF"/>
    <property type="match status" value="1"/>
</dbReference>
<keyword evidence="16" id="KW-1185">Reference proteome</keyword>
<evidence type="ECO:0000313" key="16">
    <source>
        <dbReference type="Proteomes" id="UP000241394"/>
    </source>
</evidence>
<dbReference type="InterPro" id="IPR049548">
    <property type="entry name" value="Sina-like_RING"/>
</dbReference>
<evidence type="ECO:0000259" key="14">
    <source>
        <dbReference type="PROSITE" id="PS51081"/>
    </source>
</evidence>
<dbReference type="InParanoid" id="A0A2R6RYC2"/>
<dbReference type="OMA" id="AHESKCI"/>
<gene>
    <name evidence="15" type="ORF">CEY00_Acc02221</name>
</gene>
<evidence type="ECO:0000256" key="2">
    <source>
        <dbReference type="ARBA" id="ARBA00004906"/>
    </source>
</evidence>
<evidence type="ECO:0000256" key="11">
    <source>
        <dbReference type="PROSITE-ProRule" id="PRU00455"/>
    </source>
</evidence>
<dbReference type="FunCoup" id="A0A2R6RYC2">
    <property type="interactions" value="380"/>
</dbReference>
<dbReference type="InterPro" id="IPR013010">
    <property type="entry name" value="Znf_SIAH"/>
</dbReference>
<dbReference type="UniPathway" id="UPA00143"/>
<evidence type="ECO:0000259" key="13">
    <source>
        <dbReference type="PROSITE" id="PS50089"/>
    </source>
</evidence>
<dbReference type="EC" id="2.3.2.27" evidence="4"/>
<accession>A0A2R6RYC2</accession>
<dbReference type="InterPro" id="IPR001841">
    <property type="entry name" value="Znf_RING"/>
</dbReference>
<keyword evidence="6" id="KW-0479">Metal-binding</keyword>
<evidence type="ECO:0000256" key="6">
    <source>
        <dbReference type="ARBA" id="ARBA00022723"/>
    </source>
</evidence>
<comment type="similarity">
    <text evidence="3">Belongs to the SINA (Seven in absentia) family.</text>
</comment>
<dbReference type="AlphaFoldDB" id="A0A2R6RYC2"/>
<evidence type="ECO:0000313" key="15">
    <source>
        <dbReference type="EMBL" id="PSS35024.1"/>
    </source>
</evidence>
<dbReference type="Proteomes" id="UP000241394">
    <property type="component" value="Chromosome LG2"/>
</dbReference>
<keyword evidence="7 11" id="KW-0863">Zinc-finger</keyword>
<keyword evidence="8" id="KW-0833">Ubl conjugation pathway</keyword>
<comment type="function">
    <text evidence="10">E3 ubiquitin-protein ligase that mediates ubiquitination and subsequent proteasomal degradation of target proteins. E3 ubiquitin ligases accept ubiquitin from an E2 ubiquitin-conjugating enzyme in the form of a thioester and then directly transfers the ubiquitin to targeted substrates. It probably triggers the ubiquitin-mediated degradation of different substrates.</text>
</comment>
<dbReference type="InterPro" id="IPR044286">
    <property type="entry name" value="SINL_plant"/>
</dbReference>
<comment type="caution">
    <text evidence="15">The sequence shown here is derived from an EMBL/GenBank/DDBJ whole genome shotgun (WGS) entry which is preliminary data.</text>
</comment>
<reference evidence="15 16" key="1">
    <citation type="submission" date="2017-07" db="EMBL/GenBank/DDBJ databases">
        <title>An improved, manually edited Actinidia chinensis var. chinensis (kiwifruit) genome highlights the challenges associated with draft genomes and gene prediction in plants.</title>
        <authorList>
            <person name="Pilkington S."/>
            <person name="Crowhurst R."/>
            <person name="Hilario E."/>
            <person name="Nardozza S."/>
            <person name="Fraser L."/>
            <person name="Peng Y."/>
            <person name="Gunaseelan K."/>
            <person name="Simpson R."/>
            <person name="Tahir J."/>
            <person name="Deroles S."/>
            <person name="Templeton K."/>
            <person name="Luo Z."/>
            <person name="Davy M."/>
            <person name="Cheng C."/>
            <person name="Mcneilage M."/>
            <person name="Scaglione D."/>
            <person name="Liu Y."/>
            <person name="Zhang Q."/>
            <person name="Datson P."/>
            <person name="De Silva N."/>
            <person name="Gardiner S."/>
            <person name="Bassett H."/>
            <person name="Chagne D."/>
            <person name="Mccallum J."/>
            <person name="Dzierzon H."/>
            <person name="Deng C."/>
            <person name="Wang Y.-Y."/>
            <person name="Barron N."/>
            <person name="Manako K."/>
            <person name="Bowen J."/>
            <person name="Foster T."/>
            <person name="Erridge Z."/>
            <person name="Tiffin H."/>
            <person name="Waite C."/>
            <person name="Davies K."/>
            <person name="Grierson E."/>
            <person name="Laing W."/>
            <person name="Kirk R."/>
            <person name="Chen X."/>
            <person name="Wood M."/>
            <person name="Montefiori M."/>
            <person name="Brummell D."/>
            <person name="Schwinn K."/>
            <person name="Catanach A."/>
            <person name="Fullerton C."/>
            <person name="Li D."/>
            <person name="Meiyalaghan S."/>
            <person name="Nieuwenhuizen N."/>
            <person name="Read N."/>
            <person name="Prakash R."/>
            <person name="Hunter D."/>
            <person name="Zhang H."/>
            <person name="Mckenzie M."/>
            <person name="Knabel M."/>
            <person name="Harris A."/>
            <person name="Allan A."/>
            <person name="Chen A."/>
            <person name="Janssen B."/>
            <person name="Plunkett B."/>
            <person name="Dwamena C."/>
            <person name="Voogd C."/>
            <person name="Leif D."/>
            <person name="Lafferty D."/>
            <person name="Souleyre E."/>
            <person name="Varkonyi-Gasic E."/>
            <person name="Gambi F."/>
            <person name="Hanley J."/>
            <person name="Yao J.-L."/>
            <person name="Cheung J."/>
            <person name="David K."/>
            <person name="Warren B."/>
            <person name="Marsh K."/>
            <person name="Snowden K."/>
            <person name="Lin-Wang K."/>
            <person name="Brian L."/>
            <person name="Martinez-Sanchez M."/>
            <person name="Wang M."/>
            <person name="Ileperuma N."/>
            <person name="Macnee N."/>
            <person name="Campin R."/>
            <person name="Mcatee P."/>
            <person name="Drummond R."/>
            <person name="Espley R."/>
            <person name="Ireland H."/>
            <person name="Wu R."/>
            <person name="Atkinson R."/>
            <person name="Karunairetnam S."/>
            <person name="Bulley S."/>
            <person name="Chunkath S."/>
            <person name="Hanley Z."/>
            <person name="Storey R."/>
            <person name="Thrimawithana A."/>
            <person name="Thomson S."/>
            <person name="David C."/>
            <person name="Testolin R."/>
        </authorList>
    </citation>
    <scope>NUCLEOTIDE SEQUENCE [LARGE SCALE GENOMIC DNA]</scope>
    <source>
        <strain evidence="16">cv. Red5</strain>
        <tissue evidence="15">Young leaf</tissue>
    </source>
</reference>
<evidence type="ECO:0000256" key="4">
    <source>
        <dbReference type="ARBA" id="ARBA00012483"/>
    </source>
</evidence>
<name>A0A2R6RYC2_ACTCC</name>
<evidence type="ECO:0000256" key="12">
    <source>
        <dbReference type="SAM" id="MobiDB-lite"/>
    </source>
</evidence>
<evidence type="ECO:0000256" key="8">
    <source>
        <dbReference type="ARBA" id="ARBA00022786"/>
    </source>
</evidence>
<dbReference type="GO" id="GO:0008270">
    <property type="term" value="F:zinc ion binding"/>
    <property type="evidence" value="ECO:0007669"/>
    <property type="project" value="UniProtKB-KW"/>
</dbReference>
<evidence type="ECO:0000256" key="10">
    <source>
        <dbReference type="ARBA" id="ARBA00024004"/>
    </source>
</evidence>
<reference evidence="16" key="2">
    <citation type="journal article" date="2018" name="BMC Genomics">
        <title>A manually annotated Actinidia chinensis var. chinensis (kiwifruit) genome highlights the challenges associated with draft genomes and gene prediction in plants.</title>
        <authorList>
            <person name="Pilkington S.M."/>
            <person name="Crowhurst R."/>
            <person name="Hilario E."/>
            <person name="Nardozza S."/>
            <person name="Fraser L."/>
            <person name="Peng Y."/>
            <person name="Gunaseelan K."/>
            <person name="Simpson R."/>
            <person name="Tahir J."/>
            <person name="Deroles S.C."/>
            <person name="Templeton K."/>
            <person name="Luo Z."/>
            <person name="Davy M."/>
            <person name="Cheng C."/>
            <person name="McNeilage M."/>
            <person name="Scaglione D."/>
            <person name="Liu Y."/>
            <person name="Zhang Q."/>
            <person name="Datson P."/>
            <person name="De Silva N."/>
            <person name="Gardiner S.E."/>
            <person name="Bassett H."/>
            <person name="Chagne D."/>
            <person name="McCallum J."/>
            <person name="Dzierzon H."/>
            <person name="Deng C."/>
            <person name="Wang Y.Y."/>
            <person name="Barron L."/>
            <person name="Manako K."/>
            <person name="Bowen J."/>
            <person name="Foster T.M."/>
            <person name="Erridge Z.A."/>
            <person name="Tiffin H."/>
            <person name="Waite C.N."/>
            <person name="Davies K.M."/>
            <person name="Grierson E.P."/>
            <person name="Laing W.A."/>
            <person name="Kirk R."/>
            <person name="Chen X."/>
            <person name="Wood M."/>
            <person name="Montefiori M."/>
            <person name="Brummell D.A."/>
            <person name="Schwinn K.E."/>
            <person name="Catanach A."/>
            <person name="Fullerton C."/>
            <person name="Li D."/>
            <person name="Meiyalaghan S."/>
            <person name="Nieuwenhuizen N."/>
            <person name="Read N."/>
            <person name="Prakash R."/>
            <person name="Hunter D."/>
            <person name="Zhang H."/>
            <person name="McKenzie M."/>
            <person name="Knabel M."/>
            <person name="Harris A."/>
            <person name="Allan A.C."/>
            <person name="Gleave A."/>
            <person name="Chen A."/>
            <person name="Janssen B.J."/>
            <person name="Plunkett B."/>
            <person name="Ampomah-Dwamena C."/>
            <person name="Voogd C."/>
            <person name="Leif D."/>
            <person name="Lafferty D."/>
            <person name="Souleyre E.J.F."/>
            <person name="Varkonyi-Gasic E."/>
            <person name="Gambi F."/>
            <person name="Hanley J."/>
            <person name="Yao J.L."/>
            <person name="Cheung J."/>
            <person name="David K.M."/>
            <person name="Warren B."/>
            <person name="Marsh K."/>
            <person name="Snowden K.C."/>
            <person name="Lin-Wang K."/>
            <person name="Brian L."/>
            <person name="Martinez-Sanchez M."/>
            <person name="Wang M."/>
            <person name="Ileperuma N."/>
            <person name="Macnee N."/>
            <person name="Campin R."/>
            <person name="McAtee P."/>
            <person name="Drummond R.S.M."/>
            <person name="Espley R.V."/>
            <person name="Ireland H.S."/>
            <person name="Wu R."/>
            <person name="Atkinson R.G."/>
            <person name="Karunairetnam S."/>
            <person name="Bulley S."/>
            <person name="Chunkath S."/>
            <person name="Hanley Z."/>
            <person name="Storey R."/>
            <person name="Thrimawithana A.H."/>
            <person name="Thomson S."/>
            <person name="David C."/>
            <person name="Testolin R."/>
            <person name="Huang H."/>
            <person name="Hellens R.P."/>
            <person name="Schaffer R.J."/>
        </authorList>
    </citation>
    <scope>NUCLEOTIDE SEQUENCE [LARGE SCALE GENOMIC DNA]</scope>
    <source>
        <strain evidence="16">cv. Red5</strain>
    </source>
</reference>
<dbReference type="PROSITE" id="PS50089">
    <property type="entry name" value="ZF_RING_2"/>
    <property type="match status" value="1"/>
</dbReference>
<protein>
    <recommendedName>
        <fullName evidence="4">RING-type E3 ubiquitin transferase</fullName>
        <ecNumber evidence="4">2.3.2.27</ecNumber>
    </recommendedName>
</protein>
<comment type="catalytic activity">
    <reaction evidence="1">
        <text>S-ubiquitinyl-[E2 ubiquitin-conjugating enzyme]-L-cysteine + [acceptor protein]-L-lysine = [E2 ubiquitin-conjugating enzyme]-L-cysteine + N(6)-ubiquitinyl-[acceptor protein]-L-lysine.</text>
        <dbReference type="EC" id="2.3.2.27"/>
    </reaction>
</comment>
<dbReference type="Gramene" id="PSS35024">
    <property type="protein sequence ID" value="PSS35024"/>
    <property type="gene ID" value="CEY00_Acc02221"/>
</dbReference>
<proteinExistence type="inferred from homology"/>